<protein>
    <submittedName>
        <fullName evidence="1">Uncharacterized protein</fullName>
    </submittedName>
</protein>
<dbReference type="Proteomes" id="UP001596378">
    <property type="component" value="Unassembled WGS sequence"/>
</dbReference>
<dbReference type="RefSeq" id="WP_378046292.1">
    <property type="nucleotide sequence ID" value="NZ_JBHMDN010000010.1"/>
</dbReference>
<name>A0ABW2FDD3_9BACL</name>
<reference evidence="2" key="1">
    <citation type="journal article" date="2019" name="Int. J. Syst. Evol. Microbiol.">
        <title>The Global Catalogue of Microorganisms (GCM) 10K type strain sequencing project: providing services to taxonomists for standard genome sequencing and annotation.</title>
        <authorList>
            <consortium name="The Broad Institute Genomics Platform"/>
            <consortium name="The Broad Institute Genome Sequencing Center for Infectious Disease"/>
            <person name="Wu L."/>
            <person name="Ma J."/>
        </authorList>
    </citation>
    <scope>NUCLEOTIDE SEQUENCE [LARGE SCALE GENOMIC DNA]</scope>
    <source>
        <strain evidence="2">KCTC 12907</strain>
    </source>
</reference>
<dbReference type="EMBL" id="JBHTAI010000009">
    <property type="protein sequence ID" value="MFC7149999.1"/>
    <property type="molecule type" value="Genomic_DNA"/>
</dbReference>
<keyword evidence="2" id="KW-1185">Reference proteome</keyword>
<evidence type="ECO:0000313" key="1">
    <source>
        <dbReference type="EMBL" id="MFC7149999.1"/>
    </source>
</evidence>
<evidence type="ECO:0000313" key="2">
    <source>
        <dbReference type="Proteomes" id="UP001596378"/>
    </source>
</evidence>
<comment type="caution">
    <text evidence="1">The sequence shown here is derived from an EMBL/GenBank/DDBJ whole genome shotgun (WGS) entry which is preliminary data.</text>
</comment>
<accession>A0ABW2FDD3</accession>
<sequence>MGTRLLTEQLIRGQYPQLKYVRAHTTGRNAATLYAWNENLELSEAEAAELKKFAHNGLTSFICFRVKAYSQLREDRVPGEGRLPERIARAAVDPELGPDEVVAAMNATMVSGTVTYRRYDYCSGTLHFDVFADKAAAAEEKELARRYLSEMIPLGTRCELAYRLFG</sequence>
<proteinExistence type="predicted"/>
<gene>
    <name evidence="1" type="ORF">ACFQMJ_15845</name>
</gene>
<organism evidence="1 2">
    <name type="scientific">Cohnella cellulosilytica</name>
    <dbReference type="NCBI Taxonomy" id="986710"/>
    <lineage>
        <taxon>Bacteria</taxon>
        <taxon>Bacillati</taxon>
        <taxon>Bacillota</taxon>
        <taxon>Bacilli</taxon>
        <taxon>Bacillales</taxon>
        <taxon>Paenibacillaceae</taxon>
        <taxon>Cohnella</taxon>
    </lineage>
</organism>